<evidence type="ECO:0000313" key="6">
    <source>
        <dbReference type="Proteomes" id="UP000285655"/>
    </source>
</evidence>
<dbReference type="Gene3D" id="3.30.450.90">
    <property type="match status" value="1"/>
</dbReference>
<dbReference type="EMBL" id="QZJW01000053">
    <property type="protein sequence ID" value="RJO60152.1"/>
    <property type="molecule type" value="Genomic_DNA"/>
</dbReference>
<evidence type="ECO:0000259" key="4">
    <source>
        <dbReference type="PROSITE" id="PS00662"/>
    </source>
</evidence>
<organism evidence="5 6">
    <name type="scientific">candidate division WS5 bacterium</name>
    <dbReference type="NCBI Taxonomy" id="2093353"/>
    <lineage>
        <taxon>Bacteria</taxon>
        <taxon>candidate division WS5</taxon>
    </lineage>
</organism>
<sequence>MAKKKLGEILTEAGLITKDQLNNALLLQTGRNKRLGKVLVELGYVNGEQIAETISKQLSVQMVDCNSYSPSKQLLSLVTRETAERKIICPLDKNDKTLLVAMADPLDFRTIDDISFQTGLKIIPAVASETNILNTIERIYGSSDITWDVLNEIPTYNEVEFVKEEIRKDDKQEITFNSLFKDSEAPPIVKLVTMLIADAVNFNASDIHIEPREKIVQVRYRIDGELKNVLNFPSRIRDSVISRIKIIANMDITNRRFPQDGRSALRLKDKTVDLRISTLPSIYGETIVIRLLDPTTGLIPLSRLGLSEKIMKPIIEIINQPQGMLLITGPTGSGKTTTLYSILQQMRSETKNIITIEEPVEYKLAEITQVGMNEAIGFTFANALRSVLRQDPDIIMVGEIRDLETAEIGARSALTGHLVLSTLHTNDTVSTITRLLDIGLESFLITSAVSGVLAQRLIRKICPHCKIEIALPDEVPGIILPPLKNNYKGTGCSKCNYTGYSGRVGVYELLRLNTELRRLIATKFSEDDLWDCARQNGTQTLFEDAWSKVEEGITTVEEIISRIPIQQFIQEENKTSARKKTRKVLAAK</sequence>
<evidence type="ECO:0000313" key="5">
    <source>
        <dbReference type="EMBL" id="RJO60152.1"/>
    </source>
</evidence>
<dbReference type="GO" id="GO:0005524">
    <property type="term" value="F:ATP binding"/>
    <property type="evidence" value="ECO:0007669"/>
    <property type="project" value="UniProtKB-KW"/>
</dbReference>
<dbReference type="SUPFAM" id="SSF52540">
    <property type="entry name" value="P-loop containing nucleoside triphosphate hydrolases"/>
    <property type="match status" value="1"/>
</dbReference>
<dbReference type="PROSITE" id="PS00662">
    <property type="entry name" value="T2SP_E"/>
    <property type="match status" value="1"/>
</dbReference>
<keyword evidence="2" id="KW-0547">Nucleotide-binding</keyword>
<dbReference type="Pfam" id="PF05157">
    <property type="entry name" value="MshEN"/>
    <property type="match status" value="1"/>
</dbReference>
<dbReference type="CDD" id="cd01129">
    <property type="entry name" value="PulE-GspE-like"/>
    <property type="match status" value="1"/>
</dbReference>
<dbReference type="Pfam" id="PF00437">
    <property type="entry name" value="T2SSE"/>
    <property type="match status" value="1"/>
</dbReference>
<reference evidence="5 6" key="1">
    <citation type="journal article" date="2017" name="ISME J.">
        <title>Energy and carbon metabolisms in a deep terrestrial subsurface fluid microbial community.</title>
        <authorList>
            <person name="Momper L."/>
            <person name="Jungbluth S.P."/>
            <person name="Lee M.D."/>
            <person name="Amend J.P."/>
        </authorList>
    </citation>
    <scope>NUCLEOTIDE SEQUENCE [LARGE SCALE GENOMIC DNA]</scope>
    <source>
        <strain evidence="5">SURF_29</strain>
    </source>
</reference>
<dbReference type="PANTHER" id="PTHR30258:SF1">
    <property type="entry name" value="PROTEIN TRANSPORT PROTEIN HOFB HOMOLOG"/>
    <property type="match status" value="1"/>
</dbReference>
<comment type="caution">
    <text evidence="5">The sequence shown here is derived from an EMBL/GenBank/DDBJ whole genome shotgun (WGS) entry which is preliminary data.</text>
</comment>
<dbReference type="InterPro" id="IPR027417">
    <property type="entry name" value="P-loop_NTPase"/>
</dbReference>
<dbReference type="InterPro" id="IPR001482">
    <property type="entry name" value="T2SS/T4SS_dom"/>
</dbReference>
<evidence type="ECO:0000256" key="1">
    <source>
        <dbReference type="ARBA" id="ARBA00006611"/>
    </source>
</evidence>
<dbReference type="Proteomes" id="UP000285655">
    <property type="component" value="Unassembled WGS sequence"/>
</dbReference>
<comment type="similarity">
    <text evidence="1">Belongs to the GSP E family.</text>
</comment>
<dbReference type="InterPro" id="IPR007831">
    <property type="entry name" value="T2SS_GspE_N"/>
</dbReference>
<dbReference type="PANTHER" id="PTHR30258">
    <property type="entry name" value="TYPE II SECRETION SYSTEM PROTEIN GSPE-RELATED"/>
    <property type="match status" value="1"/>
</dbReference>
<dbReference type="Gene3D" id="3.30.300.160">
    <property type="entry name" value="Type II secretion system, protein E, N-terminal domain"/>
    <property type="match status" value="1"/>
</dbReference>
<accession>A0A419DAR5</accession>
<protein>
    <submittedName>
        <fullName evidence="5">Type II secretion system protein GspE</fullName>
    </submittedName>
</protein>
<feature type="domain" description="Bacterial type II secretion system protein E" evidence="4">
    <location>
        <begin position="388"/>
        <end position="402"/>
    </location>
</feature>
<dbReference type="FunFam" id="3.40.50.300:FF:000398">
    <property type="entry name" value="Type IV pilus assembly ATPase PilB"/>
    <property type="match status" value="1"/>
</dbReference>
<dbReference type="AlphaFoldDB" id="A0A419DAR5"/>
<keyword evidence="3" id="KW-0067">ATP-binding</keyword>
<evidence type="ECO:0000256" key="3">
    <source>
        <dbReference type="ARBA" id="ARBA00022840"/>
    </source>
</evidence>
<dbReference type="InterPro" id="IPR037257">
    <property type="entry name" value="T2SS_E_N_sf"/>
</dbReference>
<dbReference type="Gene3D" id="3.40.50.300">
    <property type="entry name" value="P-loop containing nucleotide triphosphate hydrolases"/>
    <property type="match status" value="1"/>
</dbReference>
<proteinExistence type="inferred from homology"/>
<gene>
    <name evidence="5" type="ORF">C4544_06040</name>
</gene>
<evidence type="ECO:0000256" key="2">
    <source>
        <dbReference type="ARBA" id="ARBA00022741"/>
    </source>
</evidence>
<dbReference type="GO" id="GO:0016887">
    <property type="term" value="F:ATP hydrolysis activity"/>
    <property type="evidence" value="ECO:0007669"/>
    <property type="project" value="TreeGrafter"/>
</dbReference>
<dbReference type="SUPFAM" id="SSF160246">
    <property type="entry name" value="EspE N-terminal domain-like"/>
    <property type="match status" value="1"/>
</dbReference>
<name>A0A419DAR5_9BACT</name>
<dbReference type="GO" id="GO:0005886">
    <property type="term" value="C:plasma membrane"/>
    <property type="evidence" value="ECO:0007669"/>
    <property type="project" value="TreeGrafter"/>
</dbReference>
<dbReference type="InterPro" id="IPR003593">
    <property type="entry name" value="AAA+_ATPase"/>
</dbReference>
<dbReference type="SMART" id="SM00382">
    <property type="entry name" value="AAA"/>
    <property type="match status" value="1"/>
</dbReference>